<evidence type="ECO:0000256" key="7">
    <source>
        <dbReference type="ARBA" id="ARBA00024739"/>
    </source>
</evidence>
<dbReference type="SUPFAM" id="SSF101498">
    <property type="entry name" value="Anti-sigma factor FlgM"/>
    <property type="match status" value="1"/>
</dbReference>
<evidence type="ECO:0000313" key="12">
    <source>
        <dbReference type="Proteomes" id="UP000191820"/>
    </source>
</evidence>
<dbReference type="Pfam" id="PF04316">
    <property type="entry name" value="FlgM"/>
    <property type="match status" value="1"/>
</dbReference>
<evidence type="ECO:0000256" key="9">
    <source>
        <dbReference type="SAM" id="MobiDB-lite"/>
    </source>
</evidence>
<feature type="region of interest" description="Disordered" evidence="9">
    <location>
        <begin position="1"/>
        <end position="38"/>
    </location>
</feature>
<keyword evidence="4" id="KW-1005">Bacterial flagellum biogenesis</keyword>
<keyword evidence="5" id="KW-0805">Transcription regulation</keyword>
<evidence type="ECO:0000256" key="6">
    <source>
        <dbReference type="ARBA" id="ARBA00023163"/>
    </source>
</evidence>
<dbReference type="EMBL" id="CP020472">
    <property type="protein sequence ID" value="ARD20638.1"/>
    <property type="molecule type" value="Genomic_DNA"/>
</dbReference>
<evidence type="ECO:0000313" key="11">
    <source>
        <dbReference type="EMBL" id="ARD20638.1"/>
    </source>
</evidence>
<proteinExistence type="inferred from homology"/>
<name>A0ABM6JFD1_9GAMM</name>
<dbReference type="InterPro" id="IPR031316">
    <property type="entry name" value="FlgM_C"/>
</dbReference>
<keyword evidence="12" id="KW-1185">Reference proteome</keyword>
<dbReference type="Proteomes" id="UP000191820">
    <property type="component" value="Chromosome"/>
</dbReference>
<feature type="domain" description="Anti-sigma-28 factor FlgM C-terminal" evidence="10">
    <location>
        <begin position="42"/>
        <end position="91"/>
    </location>
</feature>
<dbReference type="InterPro" id="IPR035890">
    <property type="entry name" value="Anti-sigma-28_factor_FlgM_sf"/>
</dbReference>
<evidence type="ECO:0000256" key="4">
    <source>
        <dbReference type="ARBA" id="ARBA00022795"/>
    </source>
</evidence>
<evidence type="ECO:0000256" key="1">
    <source>
        <dbReference type="ARBA" id="ARBA00005322"/>
    </source>
</evidence>
<evidence type="ECO:0000256" key="8">
    <source>
        <dbReference type="ARBA" id="ARBA00030117"/>
    </source>
</evidence>
<comment type="similarity">
    <text evidence="1">Belongs to the FlgM family.</text>
</comment>
<evidence type="ECO:0000259" key="10">
    <source>
        <dbReference type="Pfam" id="PF04316"/>
    </source>
</evidence>
<keyword evidence="3" id="KW-0678">Repressor</keyword>
<reference evidence="11 12" key="1">
    <citation type="submission" date="2017-03" db="EMBL/GenBank/DDBJ databases">
        <title>Genome sequencing of Shewanella japonica KCTC 22435.</title>
        <authorList>
            <person name="Kim K.M."/>
        </authorList>
    </citation>
    <scope>NUCLEOTIDE SEQUENCE [LARGE SCALE GENOMIC DNA]</scope>
    <source>
        <strain evidence="11 12">KCTC 22435</strain>
    </source>
</reference>
<dbReference type="NCBIfam" id="TIGR03824">
    <property type="entry name" value="FlgM_jcvi"/>
    <property type="match status" value="1"/>
</dbReference>
<evidence type="ECO:0000256" key="3">
    <source>
        <dbReference type="ARBA" id="ARBA00022491"/>
    </source>
</evidence>
<evidence type="ECO:0000256" key="2">
    <source>
        <dbReference type="ARBA" id="ARBA00017823"/>
    </source>
</evidence>
<dbReference type="RefSeq" id="WP_055025307.1">
    <property type="nucleotide sequence ID" value="NZ_CANMJJ010000021.1"/>
</dbReference>
<keyword evidence="6" id="KW-0804">Transcription</keyword>
<evidence type="ECO:0000256" key="5">
    <source>
        <dbReference type="ARBA" id="ARBA00023015"/>
    </source>
</evidence>
<gene>
    <name evidence="11" type="ORF">SJ2017_0290</name>
</gene>
<feature type="compositionally biased region" description="Polar residues" evidence="9">
    <location>
        <begin position="1"/>
        <end position="27"/>
    </location>
</feature>
<accession>A0ABM6JFD1</accession>
<comment type="function">
    <text evidence="7">Responsible for the coupling of flagellin expression to flagellar assembly by preventing expression of the flagellin genes when a component of the middle class of proteins is defective. It negatively regulates flagellar genes by inhibiting the activity of FliA by directly binding to FliA.</text>
</comment>
<protein>
    <recommendedName>
        <fullName evidence="2">Negative regulator of flagellin synthesis</fullName>
    </recommendedName>
    <alternativeName>
        <fullName evidence="8">Anti-sigma-28 factor</fullName>
    </alternativeName>
</protein>
<organism evidence="11 12">
    <name type="scientific">Shewanella japonica</name>
    <dbReference type="NCBI Taxonomy" id="93973"/>
    <lineage>
        <taxon>Bacteria</taxon>
        <taxon>Pseudomonadati</taxon>
        <taxon>Pseudomonadota</taxon>
        <taxon>Gammaproteobacteria</taxon>
        <taxon>Alteromonadales</taxon>
        <taxon>Shewanellaceae</taxon>
        <taxon>Shewanella</taxon>
    </lineage>
</organism>
<dbReference type="InterPro" id="IPR007412">
    <property type="entry name" value="FlgM"/>
</dbReference>
<sequence length="96" mass="10593">MDINKISSAVTADMGTTKSKSNTSQQHEVAELKTRKMPVQSTVSDDWKLIEKNQPNLASMDDFDAAKVAELRQALQNGTFSLDVKKIAEAMKQNHG</sequence>